<keyword evidence="2" id="KW-1185">Reference proteome</keyword>
<accession>A0ABD6DRM3</accession>
<dbReference type="Proteomes" id="UP001597092">
    <property type="component" value="Unassembled WGS sequence"/>
</dbReference>
<dbReference type="InterPro" id="IPR036102">
    <property type="entry name" value="OsmC/Ohrsf"/>
</dbReference>
<dbReference type="Gene3D" id="3.30.300.20">
    <property type="match status" value="2"/>
</dbReference>
<dbReference type="RefSeq" id="WP_256307620.1">
    <property type="nucleotide sequence ID" value="NZ_JANHAW010000002.1"/>
</dbReference>
<dbReference type="Pfam" id="PF02566">
    <property type="entry name" value="OsmC"/>
    <property type="match status" value="1"/>
</dbReference>
<proteinExistence type="predicted"/>
<reference evidence="1 2" key="1">
    <citation type="journal article" date="2019" name="Int. J. Syst. Evol. Microbiol.">
        <title>The Global Catalogue of Microorganisms (GCM) 10K type strain sequencing project: providing services to taxonomists for standard genome sequencing and annotation.</title>
        <authorList>
            <consortium name="The Broad Institute Genomics Platform"/>
            <consortium name="The Broad Institute Genome Sequencing Center for Infectious Disease"/>
            <person name="Wu L."/>
            <person name="Ma J."/>
        </authorList>
    </citation>
    <scope>NUCLEOTIDE SEQUENCE [LARGE SCALE GENOMIC DNA]</scope>
    <source>
        <strain evidence="1 2">CGMCC 1.10387</strain>
    </source>
</reference>
<sequence>MTSPLAAMDTPPCFEVESSDAVELSPPPLELAESQRTYVQSLSEMQKEAIVSNSRTSTVWRLASDEGPYLGGADVAPPPLAHFATGMVSSYMHRLHALADERGIDIDDVELVLDNRYGLQGSLLRGTMTGNALKPSLDVSLQADADEGTVRELVEAAITSTPAHGLLTGERDSVFSLSHNGREIEPDGVAELDGSPDDDPKATFAKLERPHHEQEAPIIRHTGRMTEPLPEGSERYTEKDAAGFADEQDRIIHVRVTCTKRSDGIKEVRQELFSPRGTVFEFASDEPDEHGGPTRAPPATTYLAAGLGFCFMTQIGRYAEAMNADLSDYRICQDSHLSSSDPETTESGAAKPIETQVFIDADEHEDVVRETLDMSEQTCFLHSVCRTDLTQEYGIEQL</sequence>
<dbReference type="AlphaFoldDB" id="A0ABD6DRM3"/>
<dbReference type="EMBL" id="JBHUDP010000001">
    <property type="protein sequence ID" value="MFD1684906.1"/>
    <property type="molecule type" value="Genomic_DNA"/>
</dbReference>
<evidence type="ECO:0000313" key="2">
    <source>
        <dbReference type="Proteomes" id="UP001597092"/>
    </source>
</evidence>
<comment type="caution">
    <text evidence="1">The sequence shown here is derived from an EMBL/GenBank/DDBJ whole genome shotgun (WGS) entry which is preliminary data.</text>
</comment>
<dbReference type="InterPro" id="IPR003718">
    <property type="entry name" value="OsmC/Ohr_fam"/>
</dbReference>
<evidence type="ECO:0000313" key="1">
    <source>
        <dbReference type="EMBL" id="MFD1684906.1"/>
    </source>
</evidence>
<dbReference type="InterPro" id="IPR015946">
    <property type="entry name" value="KH_dom-like_a/b"/>
</dbReference>
<name>A0ABD6DRM3_9EURY</name>
<protein>
    <submittedName>
        <fullName evidence="1">OsmC family protein</fullName>
    </submittedName>
</protein>
<gene>
    <name evidence="1" type="ORF">ACFSAS_04700</name>
</gene>
<organism evidence="1 2">
    <name type="scientific">Halobellus litoreus</name>
    <dbReference type="NCBI Taxonomy" id="755310"/>
    <lineage>
        <taxon>Archaea</taxon>
        <taxon>Methanobacteriati</taxon>
        <taxon>Methanobacteriota</taxon>
        <taxon>Stenosarchaea group</taxon>
        <taxon>Halobacteria</taxon>
        <taxon>Halobacteriales</taxon>
        <taxon>Haloferacaceae</taxon>
        <taxon>Halobellus</taxon>
    </lineage>
</organism>
<dbReference type="SUPFAM" id="SSF82784">
    <property type="entry name" value="OsmC-like"/>
    <property type="match status" value="2"/>
</dbReference>